<organism evidence="2 3">
    <name type="scientific">Bacterioplanes sanyensis</name>
    <dbReference type="NCBI Taxonomy" id="1249553"/>
    <lineage>
        <taxon>Bacteria</taxon>
        <taxon>Pseudomonadati</taxon>
        <taxon>Pseudomonadota</taxon>
        <taxon>Gammaproteobacteria</taxon>
        <taxon>Oceanospirillales</taxon>
        <taxon>Oceanospirillaceae</taxon>
        <taxon>Bacterioplanes</taxon>
    </lineage>
</organism>
<dbReference type="EMBL" id="CP022530">
    <property type="protein sequence ID" value="ASP39498.1"/>
    <property type="molecule type" value="Genomic_DNA"/>
</dbReference>
<dbReference type="RefSeq" id="WP_094060676.1">
    <property type="nucleotide sequence ID" value="NZ_CP022530.1"/>
</dbReference>
<sequence length="190" mass="20845">MTRPVVPLLRHLLLLSPLLASLAQAGGSLDLSLSDHTARVAYDATQMGSGLHIGAAYQHDADDGNMIALGLHAVDERQNNRDLYIGLGMNAYLYDGNDDDGAALGVGGFFRYRFPSQPDVSVAGYGYYAPPVVSFSETKNMIDADLRLQYALIPTARVYVGYRYTGIRIDDVDDRLELGEGFHFGFKFDF</sequence>
<feature type="signal peptide" evidence="1">
    <location>
        <begin position="1"/>
        <end position="25"/>
    </location>
</feature>
<accession>A0A222FKF9</accession>
<dbReference type="SUPFAM" id="SSF103515">
    <property type="entry name" value="Autotransporter"/>
    <property type="match status" value="1"/>
</dbReference>
<evidence type="ECO:0000256" key="1">
    <source>
        <dbReference type="SAM" id="SignalP"/>
    </source>
</evidence>
<reference evidence="2 3" key="1">
    <citation type="submission" date="2017-07" db="EMBL/GenBank/DDBJ databases">
        <title>Annotated genome sequence of Bacterioplanes sanyensis isolated from Red Sea.</title>
        <authorList>
            <person name="Rehman Z.U."/>
        </authorList>
    </citation>
    <scope>NUCLEOTIDE SEQUENCE [LARGE SCALE GENOMIC DNA]</scope>
    <source>
        <strain evidence="2 3">NV9</strain>
    </source>
</reference>
<gene>
    <name evidence="2" type="ORF">CHH28_12810</name>
</gene>
<keyword evidence="1" id="KW-0732">Signal</keyword>
<dbReference type="InterPro" id="IPR009998">
    <property type="entry name" value="YfaZ"/>
</dbReference>
<feature type="chain" id="PRO_5012081429" description="YfaZ" evidence="1">
    <location>
        <begin position="26"/>
        <end position="190"/>
    </location>
</feature>
<keyword evidence="3" id="KW-1185">Reference proteome</keyword>
<dbReference type="Proteomes" id="UP000202440">
    <property type="component" value="Chromosome"/>
</dbReference>
<evidence type="ECO:0008006" key="4">
    <source>
        <dbReference type="Google" id="ProtNLM"/>
    </source>
</evidence>
<dbReference type="OrthoDB" id="6119976at2"/>
<dbReference type="KEGG" id="bsan:CHH28_12810"/>
<name>A0A222FKF9_9GAMM</name>
<proteinExistence type="predicted"/>
<evidence type="ECO:0000313" key="2">
    <source>
        <dbReference type="EMBL" id="ASP39498.1"/>
    </source>
</evidence>
<dbReference type="AlphaFoldDB" id="A0A222FKF9"/>
<dbReference type="Pfam" id="PF07437">
    <property type="entry name" value="YfaZ"/>
    <property type="match status" value="1"/>
</dbReference>
<dbReference type="InterPro" id="IPR036709">
    <property type="entry name" value="Autotransporte_beta_dom_sf"/>
</dbReference>
<protein>
    <recommendedName>
        <fullName evidence="4">YfaZ</fullName>
    </recommendedName>
</protein>
<evidence type="ECO:0000313" key="3">
    <source>
        <dbReference type="Proteomes" id="UP000202440"/>
    </source>
</evidence>